<dbReference type="EMBL" id="MG596799">
    <property type="protein sequence ID" value="AUM59678.1"/>
    <property type="molecule type" value="Genomic_DNA"/>
</dbReference>
<accession>A0A2I6PI00</accession>
<dbReference type="KEGG" id="vg:54987017"/>
<protein>
    <submittedName>
        <fullName evidence="1">Uncharacterized protein</fullName>
    </submittedName>
</protein>
<keyword evidence="2" id="KW-1185">Reference proteome</keyword>
<sequence length="114" mass="13117">MTSLVYPKSKVFEALPEVGSGRGSPMGRHDIHEAPEDFNGTLRLQLLPMVDYCYDEGGAYWGAPSPRNGWMYRAWYMAEVGDDLVHIEMFVRAVTRRAAKQKVQDKYPKARFFR</sequence>
<dbReference type="RefSeq" id="YP_009796627.1">
    <property type="nucleotide sequence ID" value="NC_047902.1"/>
</dbReference>
<name>A0A2I6PI00_9CAUD</name>
<reference evidence="2" key="1">
    <citation type="submission" date="2017-11" db="EMBL/GenBank/DDBJ databases">
        <title>Genome sequence and characterization of the novel virulent phage PMBT3 infecting Pseudomonas sp.</title>
        <authorList>
            <person name="Koberg S."/>
            <person name="Brinks E."/>
            <person name="Heller K.J."/>
            <person name="Neve H."/>
            <person name="Franz C.M.A.P."/>
        </authorList>
    </citation>
    <scope>NUCLEOTIDE SEQUENCE [LARGE SCALE GENOMIC DNA]</scope>
</reference>
<dbReference type="Proteomes" id="UP000240704">
    <property type="component" value="Segment"/>
</dbReference>
<proteinExistence type="predicted"/>
<organism evidence="1 2">
    <name type="scientific">Pseudomonas phage PMBT3</name>
    <dbReference type="NCBI Taxonomy" id="2059856"/>
    <lineage>
        <taxon>Viruses</taxon>
        <taxon>Duplodnaviria</taxon>
        <taxon>Heunggongvirae</taxon>
        <taxon>Uroviricota</taxon>
        <taxon>Caudoviricetes</taxon>
        <taxon>Maxrubnervirus</taxon>
        <taxon>Maxrubnervirus PMBT3</taxon>
    </lineage>
</organism>
<evidence type="ECO:0000313" key="2">
    <source>
        <dbReference type="Proteomes" id="UP000240704"/>
    </source>
</evidence>
<dbReference type="GeneID" id="54987017"/>
<evidence type="ECO:0000313" key="1">
    <source>
        <dbReference type="EMBL" id="AUM59678.1"/>
    </source>
</evidence>